<dbReference type="InterPro" id="IPR034964">
    <property type="entry name" value="LS"/>
</dbReference>
<dbReference type="GO" id="GO:0000906">
    <property type="term" value="F:6,7-dimethyl-8-ribityllumazine synthase activity"/>
    <property type="evidence" value="ECO:0007669"/>
    <property type="project" value="UniProtKB-EC"/>
</dbReference>
<comment type="catalytic activity">
    <reaction evidence="6 7">
        <text>(2S)-2-hydroxy-3-oxobutyl phosphate + 5-amino-6-(D-ribitylamino)uracil = 6,7-dimethyl-8-(1-D-ribityl)lumazine + phosphate + 2 H2O + H(+)</text>
        <dbReference type="Rhea" id="RHEA:26152"/>
        <dbReference type="ChEBI" id="CHEBI:15377"/>
        <dbReference type="ChEBI" id="CHEBI:15378"/>
        <dbReference type="ChEBI" id="CHEBI:15934"/>
        <dbReference type="ChEBI" id="CHEBI:43474"/>
        <dbReference type="ChEBI" id="CHEBI:58201"/>
        <dbReference type="ChEBI" id="CHEBI:58830"/>
        <dbReference type="EC" id="2.5.1.78"/>
    </reaction>
</comment>
<dbReference type="UniPathway" id="UPA00275">
    <property type="reaction ID" value="UER00404"/>
</dbReference>
<reference evidence="8 9" key="1">
    <citation type="submission" date="2015-01" db="EMBL/GenBank/DDBJ databases">
        <title>The Genome Sequence of Exophiala sideris CBS121828.</title>
        <authorList>
            <consortium name="The Broad Institute Genomics Platform"/>
            <person name="Cuomo C."/>
            <person name="de Hoog S."/>
            <person name="Gorbushina A."/>
            <person name="Stielow B."/>
            <person name="Teixiera M."/>
            <person name="Abouelleil A."/>
            <person name="Chapman S.B."/>
            <person name="Priest M."/>
            <person name="Young S.K."/>
            <person name="Wortman J."/>
            <person name="Nusbaum C."/>
            <person name="Birren B."/>
        </authorList>
    </citation>
    <scope>NUCLEOTIDE SEQUENCE [LARGE SCALE GENOMIC DNA]</scope>
    <source>
        <strain evidence="8 9">CBS 121828</strain>
    </source>
</reference>
<dbReference type="CDD" id="cd09209">
    <property type="entry name" value="Lumazine_synthase-I"/>
    <property type="match status" value="1"/>
</dbReference>
<dbReference type="Gene3D" id="3.40.50.960">
    <property type="entry name" value="Lumazine/riboflavin synthase"/>
    <property type="match status" value="1"/>
</dbReference>
<comment type="function">
    <text evidence="7">Catalyzes the formation of 6,7-dimethyl-8-ribityllumazine by condensation of 5-amino-6-(D-ribitylamino)uracil with 3,4-dihydroxy-2-butanone 4-phosphate. This is the penultimate step in the biosynthesis of riboflavin.</text>
</comment>
<proteinExistence type="inferred from homology"/>
<name>A0A0D1YT54_9EURO</name>
<dbReference type="AlphaFoldDB" id="A0A0D1YT54"/>
<dbReference type="OrthoDB" id="2965at2759"/>
<dbReference type="STRING" id="1016849.A0A0D1YT54"/>
<organism evidence="8 9">
    <name type="scientific">Exophiala sideris</name>
    <dbReference type="NCBI Taxonomy" id="1016849"/>
    <lineage>
        <taxon>Eukaryota</taxon>
        <taxon>Fungi</taxon>
        <taxon>Dikarya</taxon>
        <taxon>Ascomycota</taxon>
        <taxon>Pezizomycotina</taxon>
        <taxon>Eurotiomycetes</taxon>
        <taxon>Chaetothyriomycetidae</taxon>
        <taxon>Chaetothyriales</taxon>
        <taxon>Herpotrichiellaceae</taxon>
        <taxon>Exophiala</taxon>
    </lineage>
</organism>
<comment type="similarity">
    <text evidence="2 7">Belongs to the DMRL synthase family.</text>
</comment>
<dbReference type="EMBL" id="KN846954">
    <property type="protein sequence ID" value="KIV78048.1"/>
    <property type="molecule type" value="Genomic_DNA"/>
</dbReference>
<evidence type="ECO:0000256" key="6">
    <source>
        <dbReference type="ARBA" id="ARBA00048785"/>
    </source>
</evidence>
<dbReference type="PANTHER" id="PTHR21058:SF0">
    <property type="entry name" value="6,7-DIMETHYL-8-RIBITYLLUMAZINE SYNTHASE"/>
    <property type="match status" value="1"/>
</dbReference>
<dbReference type="Proteomes" id="UP000053599">
    <property type="component" value="Unassembled WGS sequence"/>
</dbReference>
<dbReference type="PANTHER" id="PTHR21058">
    <property type="entry name" value="6,7-DIMETHYL-8-RIBITYLLUMAZINE SYNTHASE DMRL SYNTHASE LUMAZINE SYNTHASE"/>
    <property type="match status" value="1"/>
</dbReference>
<protein>
    <recommendedName>
        <fullName evidence="3 7">6,7-dimethyl-8-ribityllumazine synthase</fullName>
        <shortName evidence="7">DMRL synthase</shortName>
        <ecNumber evidence="3 7">2.5.1.78</ecNumber>
    </recommendedName>
</protein>
<dbReference type="InterPro" id="IPR002180">
    <property type="entry name" value="LS/RS"/>
</dbReference>
<dbReference type="GO" id="GO:0009231">
    <property type="term" value="P:riboflavin biosynthetic process"/>
    <property type="evidence" value="ECO:0007669"/>
    <property type="project" value="UniProtKB-UniPathway"/>
</dbReference>
<evidence type="ECO:0000313" key="8">
    <source>
        <dbReference type="EMBL" id="KIV78048.1"/>
    </source>
</evidence>
<dbReference type="FunFam" id="3.40.50.960:FF:000005">
    <property type="entry name" value="6,7-dimethyl-8-ribityllumazine synthase"/>
    <property type="match status" value="1"/>
</dbReference>
<keyword evidence="5 7" id="KW-0808">Transferase</keyword>
<evidence type="ECO:0000313" key="9">
    <source>
        <dbReference type="Proteomes" id="UP000053599"/>
    </source>
</evidence>
<dbReference type="EC" id="2.5.1.78" evidence="3 7"/>
<evidence type="ECO:0000256" key="3">
    <source>
        <dbReference type="ARBA" id="ARBA00012664"/>
    </source>
</evidence>
<dbReference type="HOGENOM" id="CLU_089358_2_0_1"/>
<comment type="pathway">
    <text evidence="1 7">Cofactor biosynthesis; riboflavin biosynthesis; riboflavin from 2-hydroxy-3-oxobutyl phosphate and 5-amino-6-(D-ribitylamino)uracil: step 1/2.</text>
</comment>
<dbReference type="GO" id="GO:0005758">
    <property type="term" value="C:mitochondrial intermembrane space"/>
    <property type="evidence" value="ECO:0007669"/>
    <property type="project" value="TreeGrafter"/>
</dbReference>
<evidence type="ECO:0000256" key="1">
    <source>
        <dbReference type="ARBA" id="ARBA00004917"/>
    </source>
</evidence>
<gene>
    <name evidence="8" type="ORF">PV11_09811</name>
</gene>
<keyword evidence="4 7" id="KW-0686">Riboflavin biosynthesis</keyword>
<accession>A0A0D1YT54</accession>
<dbReference type="HAMAP" id="MF_00178">
    <property type="entry name" value="Lumazine_synth"/>
    <property type="match status" value="1"/>
</dbReference>
<dbReference type="GO" id="GO:0009349">
    <property type="term" value="C:riboflavin synthase complex"/>
    <property type="evidence" value="ECO:0007669"/>
    <property type="project" value="UniProtKB-UniRule"/>
</dbReference>
<evidence type="ECO:0000256" key="5">
    <source>
        <dbReference type="ARBA" id="ARBA00022679"/>
    </source>
</evidence>
<evidence type="ECO:0000256" key="2">
    <source>
        <dbReference type="ARBA" id="ARBA00007424"/>
    </source>
</evidence>
<evidence type="ECO:0000256" key="4">
    <source>
        <dbReference type="ARBA" id="ARBA00022619"/>
    </source>
</evidence>
<dbReference type="Pfam" id="PF00885">
    <property type="entry name" value="DMRL_synthase"/>
    <property type="match status" value="2"/>
</dbReference>
<dbReference type="InterPro" id="IPR036467">
    <property type="entry name" value="LS/RS_sf"/>
</dbReference>
<evidence type="ECO:0000256" key="7">
    <source>
        <dbReference type="RuleBase" id="RU003795"/>
    </source>
</evidence>
<dbReference type="SUPFAM" id="SSF52121">
    <property type="entry name" value="Lumazine synthase"/>
    <property type="match status" value="1"/>
</dbReference>
<sequence>MAAVKGPGATQKHDGSDLRVAIVHARWNETIIEALVSGAKNAMLASGVKEENIVVESVPGSYELPLAVQRVYAASQIQSTASTVAGGMGSLASGIGDLLGGSNSTTDLQGSLQPGPLEADKKEDKSLKHAFDAVIAIGVLIKGETMHFEYIADAVSHGLMKVQLDSQIPVIFGLLTVLNLGQGLARAGLDGGSGKEATGHNHGEDWGNAAVELGVKRKGWSQGKIAAS</sequence>